<evidence type="ECO:0000256" key="1">
    <source>
        <dbReference type="ARBA" id="ARBA00022603"/>
    </source>
</evidence>
<organism evidence="4 5">
    <name type="scientific">OM182 bacterium MED-G24</name>
    <dbReference type="NCBI Taxonomy" id="1986255"/>
    <lineage>
        <taxon>Bacteria</taxon>
        <taxon>Pseudomonadati</taxon>
        <taxon>Pseudomonadota</taxon>
        <taxon>Gammaproteobacteria</taxon>
        <taxon>OMG group</taxon>
        <taxon>OM182 clade</taxon>
    </lineage>
</organism>
<dbReference type="PROSITE" id="PS51682">
    <property type="entry name" value="SAM_OMT_I"/>
    <property type="match status" value="1"/>
</dbReference>
<dbReference type="Gene3D" id="3.40.50.150">
    <property type="entry name" value="Vaccinia Virus protein VP39"/>
    <property type="match status" value="1"/>
</dbReference>
<keyword evidence="3" id="KW-0949">S-adenosyl-L-methionine</keyword>
<accession>A0A2A5WQK1</accession>
<keyword evidence="2" id="KW-0808">Transferase</keyword>
<evidence type="ECO:0000256" key="2">
    <source>
        <dbReference type="ARBA" id="ARBA00022679"/>
    </source>
</evidence>
<protein>
    <recommendedName>
        <fullName evidence="6">SAM-dependent methyltransferase</fullName>
    </recommendedName>
</protein>
<dbReference type="PANTHER" id="PTHR43836:SF2">
    <property type="entry name" value="CATECHOL O-METHYLTRANSFERASE 1-RELATED"/>
    <property type="match status" value="1"/>
</dbReference>
<keyword evidence="1" id="KW-0489">Methyltransferase</keyword>
<evidence type="ECO:0008006" key="6">
    <source>
        <dbReference type="Google" id="ProtNLM"/>
    </source>
</evidence>
<comment type="caution">
    <text evidence="4">The sequence shown here is derived from an EMBL/GenBank/DDBJ whole genome shotgun (WGS) entry which is preliminary data.</text>
</comment>
<dbReference type="GO" id="GO:0032259">
    <property type="term" value="P:methylation"/>
    <property type="evidence" value="ECO:0007669"/>
    <property type="project" value="UniProtKB-KW"/>
</dbReference>
<dbReference type="CDD" id="cd02440">
    <property type="entry name" value="AdoMet_MTases"/>
    <property type="match status" value="1"/>
</dbReference>
<proteinExistence type="predicted"/>
<evidence type="ECO:0000313" key="5">
    <source>
        <dbReference type="Proteomes" id="UP000219327"/>
    </source>
</evidence>
<evidence type="ECO:0000313" key="4">
    <source>
        <dbReference type="EMBL" id="PDH38820.1"/>
    </source>
</evidence>
<dbReference type="PANTHER" id="PTHR43836">
    <property type="entry name" value="CATECHOL O-METHYLTRANSFERASE 1-RELATED"/>
    <property type="match status" value="1"/>
</dbReference>
<dbReference type="AlphaFoldDB" id="A0A2A5WQK1"/>
<dbReference type="GO" id="GO:0008171">
    <property type="term" value="F:O-methyltransferase activity"/>
    <property type="evidence" value="ECO:0007669"/>
    <property type="project" value="InterPro"/>
</dbReference>
<dbReference type="InterPro" id="IPR029063">
    <property type="entry name" value="SAM-dependent_MTases_sf"/>
</dbReference>
<reference evidence="4 5" key="1">
    <citation type="submission" date="2017-08" db="EMBL/GenBank/DDBJ databases">
        <title>Fine stratification of microbial communities through a metagenomic profile of the photic zone.</title>
        <authorList>
            <person name="Haro-Moreno J.M."/>
            <person name="Lopez-Perez M."/>
            <person name="De La Torre J."/>
            <person name="Picazo A."/>
            <person name="Camacho A."/>
            <person name="Rodriguez-Valera F."/>
        </authorList>
    </citation>
    <scope>NUCLEOTIDE SEQUENCE [LARGE SCALE GENOMIC DNA]</scope>
    <source>
        <strain evidence="4">MED-G24</strain>
    </source>
</reference>
<dbReference type="Proteomes" id="UP000219327">
    <property type="component" value="Unassembled WGS sequence"/>
</dbReference>
<gene>
    <name evidence="4" type="ORF">CNE99_06780</name>
</gene>
<sequence>MPTIHQKALDFVKANAEQGDIKAMLVAFDDYGTNHEFLMNVGPEKGPLLTGIVAQQPEGGRVLELGCFCGYSSILIGSALPPGATLTGIEIDADSVAVARQTVEYAGLSDRVEIIEGDSGKIIPTLRGPFDLVFLDHWKDLYKSDLMSMESNGLLRKDSTIFADNVGPFFNPEEYLDYVRTSGHYDTEYHKSHIEYTDREDGVEISVYQG</sequence>
<dbReference type="InterPro" id="IPR002935">
    <property type="entry name" value="SAM_O-MeTrfase"/>
</dbReference>
<dbReference type="SUPFAM" id="SSF53335">
    <property type="entry name" value="S-adenosyl-L-methionine-dependent methyltransferases"/>
    <property type="match status" value="1"/>
</dbReference>
<dbReference type="Pfam" id="PF01596">
    <property type="entry name" value="Methyltransf_3"/>
    <property type="match status" value="1"/>
</dbReference>
<dbReference type="EMBL" id="NTKD01000034">
    <property type="protein sequence ID" value="PDH38820.1"/>
    <property type="molecule type" value="Genomic_DNA"/>
</dbReference>
<evidence type="ECO:0000256" key="3">
    <source>
        <dbReference type="ARBA" id="ARBA00022691"/>
    </source>
</evidence>
<dbReference type="FunFam" id="3.40.50.150:FF:000054">
    <property type="entry name" value="Catechol O-methyltransferase"/>
    <property type="match status" value="1"/>
</dbReference>
<name>A0A2A5WQK1_9GAMM</name>